<dbReference type="InterPro" id="IPR027417">
    <property type="entry name" value="P-loop_NTPase"/>
</dbReference>
<evidence type="ECO:0000256" key="3">
    <source>
        <dbReference type="ARBA" id="ARBA00022737"/>
    </source>
</evidence>
<dbReference type="PRINTS" id="PR00364">
    <property type="entry name" value="DISEASERSIST"/>
</dbReference>
<evidence type="ECO:0000313" key="12">
    <source>
        <dbReference type="Proteomes" id="UP000245207"/>
    </source>
</evidence>
<feature type="domain" description="NB-ARC" evidence="7">
    <location>
        <begin position="177"/>
        <end position="340"/>
    </location>
</feature>
<evidence type="ECO:0000256" key="2">
    <source>
        <dbReference type="ARBA" id="ARBA00022614"/>
    </source>
</evidence>
<dbReference type="Pfam" id="PF25019">
    <property type="entry name" value="LRR_R13L1-DRL21"/>
    <property type="match status" value="1"/>
</dbReference>
<dbReference type="Proteomes" id="UP000245207">
    <property type="component" value="Unassembled WGS sequence"/>
</dbReference>
<dbReference type="Gene3D" id="1.20.5.4130">
    <property type="match status" value="1"/>
</dbReference>
<keyword evidence="4" id="KW-0547">Nucleotide-binding</keyword>
<evidence type="ECO:0000256" key="1">
    <source>
        <dbReference type="ARBA" id="ARBA00008894"/>
    </source>
</evidence>
<dbReference type="OrthoDB" id="773208at2759"/>
<feature type="domain" description="Disease resistance N-terminal" evidence="8">
    <location>
        <begin position="9"/>
        <end position="94"/>
    </location>
</feature>
<dbReference type="InterPro" id="IPR036388">
    <property type="entry name" value="WH-like_DNA-bd_sf"/>
</dbReference>
<evidence type="ECO:0000259" key="10">
    <source>
        <dbReference type="Pfam" id="PF25019"/>
    </source>
</evidence>
<dbReference type="GO" id="GO:0005524">
    <property type="term" value="F:ATP binding"/>
    <property type="evidence" value="ECO:0007669"/>
    <property type="project" value="UniProtKB-KW"/>
</dbReference>
<gene>
    <name evidence="11" type="ORF">CTI12_AA545470</name>
</gene>
<keyword evidence="12" id="KW-1185">Reference proteome</keyword>
<dbReference type="GO" id="GO:0006952">
    <property type="term" value="P:defense response"/>
    <property type="evidence" value="ECO:0007669"/>
    <property type="project" value="UniProtKB-KW"/>
</dbReference>
<evidence type="ECO:0000259" key="7">
    <source>
        <dbReference type="Pfam" id="PF00931"/>
    </source>
</evidence>
<dbReference type="PANTHER" id="PTHR36766">
    <property type="entry name" value="PLANT BROAD-SPECTRUM MILDEW RESISTANCE PROTEIN RPW8"/>
    <property type="match status" value="1"/>
</dbReference>
<dbReference type="InterPro" id="IPR002182">
    <property type="entry name" value="NB-ARC"/>
</dbReference>
<evidence type="ECO:0000256" key="6">
    <source>
        <dbReference type="ARBA" id="ARBA00022840"/>
    </source>
</evidence>
<accession>A0A2U1L062</accession>
<protein>
    <submittedName>
        <fullName evidence="11">LRR and NB-ARC domains-containing disease resistance protein</fullName>
    </submittedName>
</protein>
<keyword evidence="2" id="KW-0433">Leucine-rich repeat</keyword>
<dbReference type="InterPro" id="IPR058922">
    <property type="entry name" value="WHD_DRP"/>
</dbReference>
<dbReference type="GO" id="GO:0051707">
    <property type="term" value="P:response to other organism"/>
    <property type="evidence" value="ECO:0007669"/>
    <property type="project" value="UniProtKB-ARBA"/>
</dbReference>
<proteinExistence type="inferred from homology"/>
<keyword evidence="6" id="KW-0067">ATP-binding</keyword>
<evidence type="ECO:0000256" key="4">
    <source>
        <dbReference type="ARBA" id="ARBA00022741"/>
    </source>
</evidence>
<sequence>MAELVLSAFLTAVFEKLGSAALNQLTPFKEIHSELKKWERSLSLIRGVLNDASQKEVTSEAVKQWLISLQHLAYDIDDVLDGLATDAMCREFANESEPITRKVKKLIPTCCTGFSSSNSIHGKLSNITTKLQELVDEKNNLGLNVIDGVAKNKNRKYQTSLVDASSIVGRESDKKILLKKLLGDEPRKHNFSIVPIVGMGGIGKTTLARLLYDDKLVKEFFELKAWVCVSEEFDSFTISKIIFQCVGGENKEFADLNVLQVALRDKLMGKRFLLVLDDVWSEKIEDWETLVGPFLAAASRSKIIITTRKQQLLNKLGYGQPYNLNKLSHDDALSLFAQHALGVNNFDTHPQQRIVQKCDGLPLALRALGSLLRTKTDEEEWKELLNDEIWGLEDGGGIVPALRLSYQDLSACLKQLFAYCSLLPKGYMCKKGELILLWMAEGFFQKSTSNKSMERLGEEYFQQLLSRSFFQRVPHDESLFVMHDLMNDLATSVAGEFFIRLDIDTEKDVGKQALKKYRYMSFIREEYITFKKFKALGTTHSLRTFLAVPIVVRDSWHTFFLSNKVLADLLTELPLLRVLCLSKLEIDEVPESVGSLKHLRYLNVSRTNITYLPENVCNLNNLQTLIVSGCSQLTKLPDNFLKLKNLRHFDIQYTCLWNMMPLGSCELKSLRILSNIIVGGNNDFLISGLKNIKDLQGKIYIRELDKVQSARDTQEVNLSKKRVSELHVEWSDVFDDSRNDTLEKDVLNALKPHSDNLKDLEIVWYGGKVFPNWIGDPSFLRLTCISIRSCRNCTFLPPLGKLPSLKKLSIERMDEVKVIGSELLGTNPAFPSLEILSFHDMRRKERGGHNSVTNCNHLTSLRMLDMESCKNLEHCSCPKNIESLSIRWCASIKSVSFATEGGQKLKSLYIHNCNQLVEKVLTNTSMPMLEVARIIAWPDLKSIIGLTCFVHLKELEIQDCPSIESFPAPELPILTSLKHLKIRNCQSMDASFGYWPPSLCKLSIGGLKRPITEWGPQNFPTSLVELQLWGERAVYDVTSGSQLSHILPSSLTHLRLSGFKKLESLSKGLQSLTSLQHLEIWICPKMKRLADMLLPSLLHLEISGCPNLIEKTSKKGSYWPYLPYPLHPHRLKCAETIKLKSSQHQADTVTFHKLMLSQEVDGQNP</sequence>
<organism evidence="11 12">
    <name type="scientific">Artemisia annua</name>
    <name type="common">Sweet wormwood</name>
    <dbReference type="NCBI Taxonomy" id="35608"/>
    <lineage>
        <taxon>Eukaryota</taxon>
        <taxon>Viridiplantae</taxon>
        <taxon>Streptophyta</taxon>
        <taxon>Embryophyta</taxon>
        <taxon>Tracheophyta</taxon>
        <taxon>Spermatophyta</taxon>
        <taxon>Magnoliopsida</taxon>
        <taxon>eudicotyledons</taxon>
        <taxon>Gunneridae</taxon>
        <taxon>Pentapetalae</taxon>
        <taxon>asterids</taxon>
        <taxon>campanulids</taxon>
        <taxon>Asterales</taxon>
        <taxon>Asteraceae</taxon>
        <taxon>Asteroideae</taxon>
        <taxon>Anthemideae</taxon>
        <taxon>Artemisiinae</taxon>
        <taxon>Artemisia</taxon>
    </lineage>
</organism>
<dbReference type="Gene3D" id="3.80.10.10">
    <property type="entry name" value="Ribonuclease Inhibitor"/>
    <property type="match status" value="3"/>
</dbReference>
<dbReference type="Gene3D" id="3.40.50.300">
    <property type="entry name" value="P-loop containing nucleotide triphosphate hydrolases"/>
    <property type="match status" value="1"/>
</dbReference>
<dbReference type="Pfam" id="PF18052">
    <property type="entry name" value="Rx_N"/>
    <property type="match status" value="1"/>
</dbReference>
<feature type="domain" description="R13L1/DRL21-like LRR repeat region" evidence="10">
    <location>
        <begin position="686"/>
        <end position="813"/>
    </location>
</feature>
<dbReference type="Pfam" id="PF00931">
    <property type="entry name" value="NB-ARC"/>
    <property type="match status" value="1"/>
</dbReference>
<dbReference type="SUPFAM" id="SSF52540">
    <property type="entry name" value="P-loop containing nucleoside triphosphate hydrolases"/>
    <property type="match status" value="1"/>
</dbReference>
<evidence type="ECO:0000313" key="11">
    <source>
        <dbReference type="EMBL" id="PWA42369.1"/>
    </source>
</evidence>
<reference evidence="11 12" key="1">
    <citation type="journal article" date="2018" name="Mol. Plant">
        <title>The genome of Artemisia annua provides insight into the evolution of Asteraceae family and artemisinin biosynthesis.</title>
        <authorList>
            <person name="Shen Q."/>
            <person name="Zhang L."/>
            <person name="Liao Z."/>
            <person name="Wang S."/>
            <person name="Yan T."/>
            <person name="Shi P."/>
            <person name="Liu M."/>
            <person name="Fu X."/>
            <person name="Pan Q."/>
            <person name="Wang Y."/>
            <person name="Lv Z."/>
            <person name="Lu X."/>
            <person name="Zhang F."/>
            <person name="Jiang W."/>
            <person name="Ma Y."/>
            <person name="Chen M."/>
            <person name="Hao X."/>
            <person name="Li L."/>
            <person name="Tang Y."/>
            <person name="Lv G."/>
            <person name="Zhou Y."/>
            <person name="Sun X."/>
            <person name="Brodelius P.E."/>
            <person name="Rose J.K.C."/>
            <person name="Tang K."/>
        </authorList>
    </citation>
    <scope>NUCLEOTIDE SEQUENCE [LARGE SCALE GENOMIC DNA]</scope>
    <source>
        <strain evidence="12">cv. Huhao1</strain>
        <tissue evidence="11">Leaf</tissue>
    </source>
</reference>
<comment type="caution">
    <text evidence="11">The sequence shown here is derived from an EMBL/GenBank/DDBJ whole genome shotgun (WGS) entry which is preliminary data.</text>
</comment>
<dbReference type="AlphaFoldDB" id="A0A2U1L062"/>
<keyword evidence="3" id="KW-0677">Repeat</keyword>
<evidence type="ECO:0000259" key="8">
    <source>
        <dbReference type="Pfam" id="PF18052"/>
    </source>
</evidence>
<name>A0A2U1L062_ARTAN</name>
<feature type="domain" description="Disease resistance protein winged helix" evidence="9">
    <location>
        <begin position="423"/>
        <end position="490"/>
    </location>
</feature>
<dbReference type="EMBL" id="PKPP01012446">
    <property type="protein sequence ID" value="PWA42369.1"/>
    <property type="molecule type" value="Genomic_DNA"/>
</dbReference>
<dbReference type="PANTHER" id="PTHR36766:SF61">
    <property type="entry name" value="NB-ARC DOMAIN DISEASE RESISTANCE PROTEIN"/>
    <property type="match status" value="1"/>
</dbReference>
<keyword evidence="5" id="KW-0611">Plant defense</keyword>
<dbReference type="Pfam" id="PF23559">
    <property type="entry name" value="WHD_DRP"/>
    <property type="match status" value="1"/>
</dbReference>
<evidence type="ECO:0000256" key="5">
    <source>
        <dbReference type="ARBA" id="ARBA00022821"/>
    </source>
</evidence>
<dbReference type="InterPro" id="IPR032675">
    <property type="entry name" value="LRR_dom_sf"/>
</dbReference>
<dbReference type="GO" id="GO:0043531">
    <property type="term" value="F:ADP binding"/>
    <property type="evidence" value="ECO:0007669"/>
    <property type="project" value="InterPro"/>
</dbReference>
<dbReference type="SUPFAM" id="SSF52058">
    <property type="entry name" value="L domain-like"/>
    <property type="match status" value="2"/>
</dbReference>
<dbReference type="FunFam" id="3.40.50.300:FF:001091">
    <property type="entry name" value="Probable disease resistance protein At1g61300"/>
    <property type="match status" value="1"/>
</dbReference>
<evidence type="ECO:0000259" key="9">
    <source>
        <dbReference type="Pfam" id="PF23559"/>
    </source>
</evidence>
<dbReference type="Gene3D" id="1.10.10.10">
    <property type="entry name" value="Winged helix-like DNA-binding domain superfamily/Winged helix DNA-binding domain"/>
    <property type="match status" value="1"/>
</dbReference>
<dbReference type="InterPro" id="IPR041118">
    <property type="entry name" value="Rx_N"/>
</dbReference>
<dbReference type="InterPro" id="IPR056789">
    <property type="entry name" value="LRR_R13L1-DRL21"/>
</dbReference>
<comment type="similarity">
    <text evidence="1">Belongs to the disease resistance NB-LRR family.</text>
</comment>